<proteinExistence type="predicted"/>
<dbReference type="EMBL" id="CAJNIZ010016825">
    <property type="protein sequence ID" value="CAE7390180.1"/>
    <property type="molecule type" value="Genomic_DNA"/>
</dbReference>
<evidence type="ECO:0000313" key="3">
    <source>
        <dbReference type="Proteomes" id="UP000649617"/>
    </source>
</evidence>
<protein>
    <submittedName>
        <fullName evidence="2">Uncharacterized protein</fullName>
    </submittedName>
</protein>
<reference evidence="2" key="1">
    <citation type="submission" date="2021-02" db="EMBL/GenBank/DDBJ databases">
        <authorList>
            <person name="Dougan E. K."/>
            <person name="Rhodes N."/>
            <person name="Thang M."/>
            <person name="Chan C."/>
        </authorList>
    </citation>
    <scope>NUCLEOTIDE SEQUENCE</scope>
</reference>
<comment type="caution">
    <text evidence="2">The sequence shown here is derived from an EMBL/GenBank/DDBJ whole genome shotgun (WGS) entry which is preliminary data.</text>
</comment>
<feature type="region of interest" description="Disordered" evidence="1">
    <location>
        <begin position="385"/>
        <end position="420"/>
    </location>
</feature>
<sequence length="470" mass="53189">MAAGDERVTLETFDGSDVSTYRRWKRGAQLMLAAMPNTVPKEKYGPHLLQYIKGEAELVCEAIPVEKLCQEGGDKLVFELLDEKYGPQPTDLLHRALKDFFYDLQVKSSESFQQFQARYFYATQKLEEQEFKSSTSSSTTGKAADTNVVETDNDVFVTEDAEVKELLQRFSSKKQAWEKRLATDVGNPGFADSHSTGNRQRPYQWRSAGHGRWEREARWSEAPADIQVETRSPAPEVFCQRDVLQDVLSSDAHDSNVDFDPALARFLVMMSIRPAVVKGDLKEAAEEIVGGVRALDKAADMDSDGNDIGVKGCVSMQVGKYMGKMTLSQIYCGDKSYVGWVVLSRPTTESTTDGLMQLKVYIAHRDAKKYNRLAMEKLAQENVVPKVAKEMSPGTSPRKRQSPAKSSTSGPMETETDAWIRVDENPRMVKRWQNMVQDMIEKDARQKKTQANRCHRDPDRVRMIVEVLWR</sequence>
<gene>
    <name evidence="2" type="ORF">SPIL2461_LOCUS9567</name>
</gene>
<accession>A0A812QG74</accession>
<name>A0A812QG74_SYMPI</name>
<dbReference type="AlphaFoldDB" id="A0A812QG74"/>
<keyword evidence="3" id="KW-1185">Reference proteome</keyword>
<organism evidence="2 3">
    <name type="scientific">Symbiodinium pilosum</name>
    <name type="common">Dinoflagellate</name>
    <dbReference type="NCBI Taxonomy" id="2952"/>
    <lineage>
        <taxon>Eukaryota</taxon>
        <taxon>Sar</taxon>
        <taxon>Alveolata</taxon>
        <taxon>Dinophyceae</taxon>
        <taxon>Suessiales</taxon>
        <taxon>Symbiodiniaceae</taxon>
        <taxon>Symbiodinium</taxon>
    </lineage>
</organism>
<evidence type="ECO:0000313" key="2">
    <source>
        <dbReference type="EMBL" id="CAE7390180.1"/>
    </source>
</evidence>
<dbReference type="Proteomes" id="UP000649617">
    <property type="component" value="Unassembled WGS sequence"/>
</dbReference>
<evidence type="ECO:0000256" key="1">
    <source>
        <dbReference type="SAM" id="MobiDB-lite"/>
    </source>
</evidence>